<dbReference type="InterPro" id="IPR035476">
    <property type="entry name" value="SIS_PGI_1"/>
</dbReference>
<evidence type="ECO:0000256" key="1">
    <source>
        <dbReference type="ARBA" id="ARBA00022432"/>
    </source>
</evidence>
<dbReference type="InterPro" id="IPR046348">
    <property type="entry name" value="SIS_dom_sf"/>
</dbReference>
<evidence type="ECO:0000313" key="5">
    <source>
        <dbReference type="EMBL" id="CAA6827788.1"/>
    </source>
</evidence>
<accession>A0A6S6U7Y2</accession>
<dbReference type="GO" id="GO:0006094">
    <property type="term" value="P:gluconeogenesis"/>
    <property type="evidence" value="ECO:0007669"/>
    <property type="project" value="UniProtKB-KW"/>
</dbReference>
<evidence type="ECO:0000256" key="3">
    <source>
        <dbReference type="ARBA" id="ARBA00023235"/>
    </source>
</evidence>
<dbReference type="GO" id="GO:0051156">
    <property type="term" value="P:glucose 6-phosphate metabolic process"/>
    <property type="evidence" value="ECO:0007669"/>
    <property type="project" value="TreeGrafter"/>
</dbReference>
<protein>
    <recommendedName>
        <fullName evidence="4">Glucose-6-phosphate isomerase</fullName>
        <ecNumber evidence="4">5.3.1.9</ecNumber>
    </recommendedName>
</protein>
<reference evidence="5" key="1">
    <citation type="submission" date="2020-01" db="EMBL/GenBank/DDBJ databases">
        <authorList>
            <person name="Meier V. D."/>
            <person name="Meier V D."/>
        </authorList>
    </citation>
    <scope>NUCLEOTIDE SEQUENCE</scope>
    <source>
        <strain evidence="5">HLG_WM_MAG_01</strain>
    </source>
</reference>
<feature type="non-terminal residue" evidence="5">
    <location>
        <position position="297"/>
    </location>
</feature>
<keyword evidence="3 4" id="KW-0413">Isomerase</keyword>
<dbReference type="GO" id="GO:0004347">
    <property type="term" value="F:glucose-6-phosphate isomerase activity"/>
    <property type="evidence" value="ECO:0007669"/>
    <property type="project" value="UniProtKB-EC"/>
</dbReference>
<dbReference type="InterPro" id="IPR001672">
    <property type="entry name" value="G6P_Isomerase"/>
</dbReference>
<dbReference type="AlphaFoldDB" id="A0A6S6U7Y2"/>
<name>A0A6S6U7Y2_9BACT</name>
<dbReference type="PANTHER" id="PTHR11469">
    <property type="entry name" value="GLUCOSE-6-PHOSPHATE ISOMERASE"/>
    <property type="match status" value="1"/>
</dbReference>
<organism evidence="5">
    <name type="scientific">uncultured Sulfurovum sp</name>
    <dbReference type="NCBI Taxonomy" id="269237"/>
    <lineage>
        <taxon>Bacteria</taxon>
        <taxon>Pseudomonadati</taxon>
        <taxon>Campylobacterota</taxon>
        <taxon>Epsilonproteobacteria</taxon>
        <taxon>Campylobacterales</taxon>
        <taxon>Sulfurovaceae</taxon>
        <taxon>Sulfurovum</taxon>
        <taxon>environmental samples</taxon>
    </lineage>
</organism>
<comment type="pathway">
    <text evidence="4">Carbohydrate degradation; glycolysis; D-glyceraldehyde 3-phosphate and glycerone phosphate from D-glucose: step 2/4.</text>
</comment>
<evidence type="ECO:0000256" key="2">
    <source>
        <dbReference type="ARBA" id="ARBA00023152"/>
    </source>
</evidence>
<dbReference type="PANTHER" id="PTHR11469:SF1">
    <property type="entry name" value="GLUCOSE-6-PHOSPHATE ISOMERASE"/>
    <property type="match status" value="1"/>
</dbReference>
<keyword evidence="1 4" id="KW-0312">Gluconeogenesis</keyword>
<dbReference type="CDD" id="cd05015">
    <property type="entry name" value="SIS_PGI_1"/>
    <property type="match status" value="1"/>
</dbReference>
<dbReference type="PRINTS" id="PR00662">
    <property type="entry name" value="G6PISOMERASE"/>
</dbReference>
<dbReference type="UniPathway" id="UPA00109">
    <property type="reaction ID" value="UER00181"/>
</dbReference>
<proteinExistence type="inferred from homology"/>
<keyword evidence="2 4" id="KW-0324">Glycolysis</keyword>
<comment type="catalytic activity">
    <reaction evidence="4">
        <text>alpha-D-glucose 6-phosphate = beta-D-fructose 6-phosphate</text>
        <dbReference type="Rhea" id="RHEA:11816"/>
        <dbReference type="ChEBI" id="CHEBI:57634"/>
        <dbReference type="ChEBI" id="CHEBI:58225"/>
        <dbReference type="EC" id="5.3.1.9"/>
    </reaction>
</comment>
<dbReference type="EMBL" id="CACVAS010000165">
    <property type="protein sequence ID" value="CAA6827788.1"/>
    <property type="molecule type" value="Genomic_DNA"/>
</dbReference>
<dbReference type="Pfam" id="PF00342">
    <property type="entry name" value="PGI"/>
    <property type="match status" value="1"/>
</dbReference>
<comment type="similarity">
    <text evidence="4">Belongs to the GPI family.</text>
</comment>
<dbReference type="PROSITE" id="PS51463">
    <property type="entry name" value="P_GLUCOSE_ISOMERASE_3"/>
    <property type="match status" value="1"/>
</dbReference>
<gene>
    <name evidence="5" type="ORF">HELGO_WM27303</name>
</gene>
<sequence>MKNKIYFNVCERQTNEKKKLFSAIEKERSSIGYYNLPEQNIDTLLEYADTFDESIENIVVLGIGGSSLGARAIYAFLKPVQQPTRKLFFFESTDPLNIMDILSQIDIEKSHFLIISKSGTTVETISIFKYLYAKQSESSFYTFVTDKDSSLDAFAQELGSKCFYLPDNVGGRFSVLSVVGLLPLLLCGVDIKRLLKGANAVKESFFNDGYLKESLLNKAIFYSKYHTTYNINCVFAYSETLRYFSEWYVQLWGESLGKKQRNSAFHVGVTPIGLIGPKDQHSFLQLIVEGTRDKSVT</sequence>
<dbReference type="GO" id="GO:0006096">
    <property type="term" value="P:glycolytic process"/>
    <property type="evidence" value="ECO:0007669"/>
    <property type="project" value="UniProtKB-UniPathway"/>
</dbReference>
<dbReference type="Gene3D" id="3.40.50.10490">
    <property type="entry name" value="Glucose-6-phosphate isomerase like protein, domain 1"/>
    <property type="match status" value="2"/>
</dbReference>
<dbReference type="GO" id="GO:0048029">
    <property type="term" value="F:monosaccharide binding"/>
    <property type="evidence" value="ECO:0007669"/>
    <property type="project" value="TreeGrafter"/>
</dbReference>
<evidence type="ECO:0000256" key="4">
    <source>
        <dbReference type="RuleBase" id="RU000612"/>
    </source>
</evidence>
<dbReference type="SUPFAM" id="SSF53697">
    <property type="entry name" value="SIS domain"/>
    <property type="match status" value="1"/>
</dbReference>
<dbReference type="EC" id="5.3.1.9" evidence="4"/>
<dbReference type="GO" id="GO:0005829">
    <property type="term" value="C:cytosol"/>
    <property type="evidence" value="ECO:0007669"/>
    <property type="project" value="TreeGrafter"/>
</dbReference>
<dbReference type="GO" id="GO:0097367">
    <property type="term" value="F:carbohydrate derivative binding"/>
    <property type="evidence" value="ECO:0007669"/>
    <property type="project" value="InterPro"/>
</dbReference>